<dbReference type="SUPFAM" id="SSF51197">
    <property type="entry name" value="Clavaminate synthase-like"/>
    <property type="match status" value="1"/>
</dbReference>
<dbReference type="InterPro" id="IPR050411">
    <property type="entry name" value="AlphaKG_dependent_hydroxylases"/>
</dbReference>
<protein>
    <recommendedName>
        <fullName evidence="4">TauD/TfdA-like domain-containing protein</fullName>
    </recommendedName>
</protein>
<evidence type="ECO:0000313" key="6">
    <source>
        <dbReference type="Proteomes" id="UP000000238"/>
    </source>
</evidence>
<dbReference type="RefSeq" id="WP_011396796.1">
    <property type="nucleotide sequence ID" value="NC_007645.1"/>
</dbReference>
<dbReference type="STRING" id="349521.HCH_02956"/>
<accession>Q2SHZ7</accession>
<feature type="domain" description="TauD/TfdA-like" evidence="4">
    <location>
        <begin position="36"/>
        <end position="300"/>
    </location>
</feature>
<dbReference type="eggNOG" id="COG2175">
    <property type="taxonomic scope" value="Bacteria"/>
</dbReference>
<dbReference type="EMBL" id="CP000155">
    <property type="protein sequence ID" value="ABC29727.1"/>
    <property type="molecule type" value="Genomic_DNA"/>
</dbReference>
<dbReference type="PANTHER" id="PTHR10696">
    <property type="entry name" value="GAMMA-BUTYROBETAINE HYDROXYLASE-RELATED"/>
    <property type="match status" value="1"/>
</dbReference>
<dbReference type="GO" id="GO:0016706">
    <property type="term" value="F:2-oxoglutarate-dependent dioxygenase activity"/>
    <property type="evidence" value="ECO:0007669"/>
    <property type="project" value="UniProtKB-ARBA"/>
</dbReference>
<evidence type="ECO:0000256" key="2">
    <source>
        <dbReference type="ARBA" id="ARBA00023002"/>
    </source>
</evidence>
<dbReference type="Proteomes" id="UP000000238">
    <property type="component" value="Chromosome"/>
</dbReference>
<dbReference type="InterPro" id="IPR003819">
    <property type="entry name" value="TauD/TfdA-like"/>
</dbReference>
<name>Q2SHZ7_HAHCH</name>
<keyword evidence="2" id="KW-0560">Oxidoreductase</keyword>
<proteinExistence type="predicted"/>
<evidence type="ECO:0000313" key="5">
    <source>
        <dbReference type="EMBL" id="ABC29727.1"/>
    </source>
</evidence>
<dbReference type="OrthoDB" id="9803968at2"/>
<sequence length="305" mass="35132">MTTTSPITHRIPTARRKAPERLLAFTGHLVQAQEGETLDSVSADDFHFAMEQKGVALFRGFEATPERFGDFVEKFSSRLILDPTRQSYDRRVQRVLSGTPGIELHSEHSNSPFTPDYIWFYCRRAAGDRGQTTYCDGLEIWRALSETSRTFIEHVRFVYHRLFPEMFWKVFVAFMIDEDIPVEEINRDHLEKLFSGLEGVRIELTEDNQLDFSYATYVYNQLPGGHRALANSLTGPYPGQTITMDDGSPIPHWLMGELKSLYDLHTRDIPWRDGDIAVLNNKRMMHGRRPSDDMGRELFSALSYG</sequence>
<dbReference type="PANTHER" id="PTHR10696:SF56">
    <property type="entry name" value="TAUD_TFDA-LIKE DOMAIN-CONTAINING PROTEIN"/>
    <property type="match status" value="1"/>
</dbReference>
<dbReference type="GO" id="GO:0017000">
    <property type="term" value="P:antibiotic biosynthetic process"/>
    <property type="evidence" value="ECO:0007669"/>
    <property type="project" value="UniProtKB-KW"/>
</dbReference>
<evidence type="ECO:0000256" key="1">
    <source>
        <dbReference type="ARBA" id="ARBA00001954"/>
    </source>
</evidence>
<keyword evidence="3" id="KW-0045">Antibiotic biosynthesis</keyword>
<comment type="cofactor">
    <cofactor evidence="1">
        <name>Fe(2+)</name>
        <dbReference type="ChEBI" id="CHEBI:29033"/>
    </cofactor>
</comment>
<dbReference type="Gene3D" id="3.60.130.10">
    <property type="entry name" value="Clavaminate synthase-like"/>
    <property type="match status" value="1"/>
</dbReference>
<reference evidence="5 6" key="1">
    <citation type="journal article" date="2005" name="Nucleic Acids Res.">
        <title>Genomic blueprint of Hahella chejuensis, a marine microbe producing an algicidal agent.</title>
        <authorList>
            <person name="Jeong H."/>
            <person name="Yim J.H."/>
            <person name="Lee C."/>
            <person name="Choi S.-H."/>
            <person name="Park Y.K."/>
            <person name="Yoon S.H."/>
            <person name="Hur C.-G."/>
            <person name="Kang H.-Y."/>
            <person name="Kim D."/>
            <person name="Lee H.H."/>
            <person name="Park K.H."/>
            <person name="Park S.-H."/>
            <person name="Park H.-S."/>
            <person name="Lee H.K."/>
            <person name="Oh T.K."/>
            <person name="Kim J.F."/>
        </authorList>
    </citation>
    <scope>NUCLEOTIDE SEQUENCE [LARGE SCALE GENOMIC DNA]</scope>
    <source>
        <strain evidence="5 6">KCTC 2396</strain>
    </source>
</reference>
<dbReference type="InterPro" id="IPR042098">
    <property type="entry name" value="TauD-like_sf"/>
</dbReference>
<dbReference type="HOGENOM" id="CLU_044153_1_0_6"/>
<dbReference type="KEGG" id="hch:HCH_02956"/>
<organism evidence="5 6">
    <name type="scientific">Hahella chejuensis (strain KCTC 2396)</name>
    <dbReference type="NCBI Taxonomy" id="349521"/>
    <lineage>
        <taxon>Bacteria</taxon>
        <taxon>Pseudomonadati</taxon>
        <taxon>Pseudomonadota</taxon>
        <taxon>Gammaproteobacteria</taxon>
        <taxon>Oceanospirillales</taxon>
        <taxon>Hahellaceae</taxon>
        <taxon>Hahella</taxon>
    </lineage>
</organism>
<dbReference type="Pfam" id="PF02668">
    <property type="entry name" value="TauD"/>
    <property type="match status" value="1"/>
</dbReference>
<dbReference type="AlphaFoldDB" id="Q2SHZ7"/>
<evidence type="ECO:0000259" key="4">
    <source>
        <dbReference type="Pfam" id="PF02668"/>
    </source>
</evidence>
<keyword evidence="6" id="KW-1185">Reference proteome</keyword>
<evidence type="ECO:0000256" key="3">
    <source>
        <dbReference type="ARBA" id="ARBA00023194"/>
    </source>
</evidence>
<gene>
    <name evidence="5" type="ordered locus">HCH_02956</name>
</gene>